<feature type="transmembrane region" description="Helical" evidence="1">
    <location>
        <begin position="31"/>
        <end position="49"/>
    </location>
</feature>
<evidence type="ECO:0000313" key="3">
    <source>
        <dbReference type="EMBL" id="KKW05969.1"/>
    </source>
</evidence>
<accession>A0A0G1YHT8</accession>
<comment type="caution">
    <text evidence="3">The sequence shown here is derived from an EMBL/GenBank/DDBJ whole genome shotgun (WGS) entry which is preliminary data.</text>
</comment>
<organism evidence="3 4">
    <name type="scientific">candidate division CPR1 bacterium GW2011_GWC1_49_13</name>
    <dbReference type="NCBI Taxonomy" id="1618342"/>
    <lineage>
        <taxon>Bacteria</taxon>
        <taxon>candidate division CPR1</taxon>
    </lineage>
</organism>
<dbReference type="STRING" id="1618342.UY40_C0005G0027"/>
<keyword evidence="1" id="KW-0472">Membrane</keyword>
<evidence type="ECO:0000259" key="2">
    <source>
        <dbReference type="Pfam" id="PF18917"/>
    </source>
</evidence>
<evidence type="ECO:0000256" key="1">
    <source>
        <dbReference type="SAM" id="Phobius"/>
    </source>
</evidence>
<dbReference type="InterPro" id="IPR043726">
    <property type="entry name" value="LiaI-LiaF-like_TM1"/>
</dbReference>
<name>A0A0G1YHT8_9BACT</name>
<sequence length="70" mass="8284">MVILVGGLLIFLGVFWLLTNLGLISAEFWSVFWPVFMILLGIKVLLVPAKWRKFWHEKLPWNMSKKIRIE</sequence>
<protein>
    <recommendedName>
        <fullName evidence="2">LiaI-LiaF-like transmembrane region domain-containing protein</fullName>
    </recommendedName>
</protein>
<dbReference type="Pfam" id="PF18917">
    <property type="entry name" value="LiaI-LiaF-like_TM1"/>
    <property type="match status" value="1"/>
</dbReference>
<proteinExistence type="predicted"/>
<dbReference type="AlphaFoldDB" id="A0A0G1YHT8"/>
<keyword evidence="1" id="KW-0812">Transmembrane</keyword>
<evidence type="ECO:0000313" key="4">
    <source>
        <dbReference type="Proteomes" id="UP000034119"/>
    </source>
</evidence>
<keyword evidence="1" id="KW-1133">Transmembrane helix</keyword>
<feature type="transmembrane region" description="Helical" evidence="1">
    <location>
        <begin position="7"/>
        <end position="25"/>
    </location>
</feature>
<gene>
    <name evidence="3" type="ORF">UY40_C0005G0027</name>
</gene>
<feature type="domain" description="LiaI-LiaF-like transmembrane region" evidence="2">
    <location>
        <begin position="3"/>
        <end position="45"/>
    </location>
</feature>
<dbReference type="Proteomes" id="UP000034119">
    <property type="component" value="Unassembled WGS sequence"/>
</dbReference>
<reference evidence="3 4" key="1">
    <citation type="journal article" date="2015" name="Nature">
        <title>rRNA introns, odd ribosomes, and small enigmatic genomes across a large radiation of phyla.</title>
        <authorList>
            <person name="Brown C.T."/>
            <person name="Hug L.A."/>
            <person name="Thomas B.C."/>
            <person name="Sharon I."/>
            <person name="Castelle C.J."/>
            <person name="Singh A."/>
            <person name="Wilkins M.J."/>
            <person name="Williams K.H."/>
            <person name="Banfield J.F."/>
        </authorList>
    </citation>
    <scope>NUCLEOTIDE SEQUENCE [LARGE SCALE GENOMIC DNA]</scope>
</reference>
<dbReference type="EMBL" id="LCPW01000005">
    <property type="protein sequence ID" value="KKW05969.1"/>
    <property type="molecule type" value="Genomic_DNA"/>
</dbReference>